<dbReference type="Proteomes" id="UP000020529">
    <property type="component" value="Unassembled WGS sequence"/>
</dbReference>
<accession>A0A015ST52</accession>
<proteinExistence type="predicted"/>
<protein>
    <submittedName>
        <fullName evidence="1">Uncharacterized protein</fullName>
    </submittedName>
</protein>
<dbReference type="EMBL" id="JGCY01000356">
    <property type="protein sequence ID" value="EXY73472.1"/>
    <property type="molecule type" value="Genomic_DNA"/>
</dbReference>
<gene>
    <name evidence="1" type="ORF">M124_2617</name>
</gene>
<name>A0A015ST52_BACFG</name>
<comment type="caution">
    <text evidence="1">The sequence shown here is derived from an EMBL/GenBank/DDBJ whole genome shotgun (WGS) entry which is preliminary data.</text>
</comment>
<organism evidence="1 2">
    <name type="scientific">Bacteroides fragilis str. 3988T(B)14</name>
    <dbReference type="NCBI Taxonomy" id="1339315"/>
    <lineage>
        <taxon>Bacteria</taxon>
        <taxon>Pseudomonadati</taxon>
        <taxon>Bacteroidota</taxon>
        <taxon>Bacteroidia</taxon>
        <taxon>Bacteroidales</taxon>
        <taxon>Bacteroidaceae</taxon>
        <taxon>Bacteroides</taxon>
    </lineage>
</organism>
<sequence>MKDNELTIIDELRGFTDIYIVKELTASKLVLVFEDWDNTDDGGEVLDDATTTTYKKIS</sequence>
<evidence type="ECO:0000313" key="2">
    <source>
        <dbReference type="Proteomes" id="UP000020529"/>
    </source>
</evidence>
<evidence type="ECO:0000313" key="1">
    <source>
        <dbReference type="EMBL" id="EXY73472.1"/>
    </source>
</evidence>
<dbReference type="AlphaFoldDB" id="A0A015ST52"/>
<dbReference type="PATRIC" id="fig|1339315.3.peg.3307"/>
<reference evidence="1 2" key="1">
    <citation type="submission" date="2014-02" db="EMBL/GenBank/DDBJ databases">
        <authorList>
            <person name="Sears C."/>
            <person name="Carroll K."/>
            <person name="Sack B.R."/>
            <person name="Qadri F."/>
            <person name="Myers L.L."/>
            <person name="Chung G.-T."/>
            <person name="Escheverria P."/>
            <person name="Fraser C.M."/>
            <person name="Sadzewicz L."/>
            <person name="Shefchek K.A."/>
            <person name="Tallon L."/>
            <person name="Das S.P."/>
            <person name="Daugherty S."/>
            <person name="Mongodin E.F."/>
        </authorList>
    </citation>
    <scope>NUCLEOTIDE SEQUENCE [LARGE SCALE GENOMIC DNA]</scope>
    <source>
        <strain evidence="2">3988T(B)14</strain>
    </source>
</reference>